<dbReference type="PANTHER" id="PTHR43470">
    <property type="entry name" value="PHOSPHATE TRANSPORT SYSTEM PERMEASE PROTEIN PSTA-RELATED"/>
    <property type="match status" value="1"/>
</dbReference>
<feature type="transmembrane region" description="Helical" evidence="8">
    <location>
        <begin position="187"/>
        <end position="209"/>
    </location>
</feature>
<dbReference type="PANTHER" id="PTHR43470:SF3">
    <property type="entry name" value="PHOSPHATE TRANSPORT SYSTEM PERMEASE PROTEIN PSTA-RELATED"/>
    <property type="match status" value="1"/>
</dbReference>
<name>A0A9D1Q920_9FIRM</name>
<feature type="transmembrane region" description="Helical" evidence="8">
    <location>
        <begin position="20"/>
        <end position="47"/>
    </location>
</feature>
<dbReference type="GO" id="GO:0005886">
    <property type="term" value="C:plasma membrane"/>
    <property type="evidence" value="ECO:0007669"/>
    <property type="project" value="UniProtKB-SubCell"/>
</dbReference>
<evidence type="ECO:0000256" key="3">
    <source>
        <dbReference type="ARBA" id="ARBA00022448"/>
    </source>
</evidence>
<keyword evidence="5 8" id="KW-0812">Transmembrane</keyword>
<evidence type="ECO:0000256" key="6">
    <source>
        <dbReference type="ARBA" id="ARBA00022989"/>
    </source>
</evidence>
<gene>
    <name evidence="10" type="primary">pstA</name>
    <name evidence="10" type="ORF">H9890_04585</name>
</gene>
<dbReference type="InterPro" id="IPR005672">
    <property type="entry name" value="Phosphate_PstA"/>
</dbReference>
<reference evidence="10" key="2">
    <citation type="submission" date="2021-04" db="EMBL/GenBank/DDBJ databases">
        <authorList>
            <person name="Gilroy R."/>
        </authorList>
    </citation>
    <scope>NUCLEOTIDE SEQUENCE</scope>
    <source>
        <strain evidence="10">ChiHcolR34-3080</strain>
    </source>
</reference>
<feature type="transmembrane region" description="Helical" evidence="8">
    <location>
        <begin position="117"/>
        <end position="134"/>
    </location>
</feature>
<evidence type="ECO:0000256" key="2">
    <source>
        <dbReference type="ARBA" id="ARBA00007069"/>
    </source>
</evidence>
<keyword evidence="7 8" id="KW-0472">Membrane</keyword>
<comment type="subcellular location">
    <subcellularLocation>
        <location evidence="1 8">Cell membrane</location>
        <topology evidence="1 8">Multi-pass membrane protein</topology>
    </subcellularLocation>
</comment>
<sequence length="289" mass="30868">MKSNRYADFSPSRRLWNQFFTGAVWVAALFVILLVVGIIGMVLVRGLPHVNWTFLTTTSSILRGTKGILPAIINTLYIILLTLVIVLPLGVGAAVYLTEYATNRKLIAAIEFTNETLAGIPSIIYGLVGMLVFAQALGFQTSLLSGSLTLVIMTLPTIIRTTQESLKTVPVGYREGAMGLGAGKWHIIRTIVLPCSIDGIVTGCILAIGRIVGESAALLFTAGAAQIIAGNIIEAYSSNGASLSVLLYLRAFENGDFDSAWGIGAILLILVLVINIAARLAKKHLRQKG</sequence>
<comment type="caution">
    <text evidence="10">The sequence shown here is derived from an EMBL/GenBank/DDBJ whole genome shotgun (WGS) entry which is preliminary data.</text>
</comment>
<dbReference type="Proteomes" id="UP000823933">
    <property type="component" value="Unassembled WGS sequence"/>
</dbReference>
<reference evidence="10" key="1">
    <citation type="journal article" date="2021" name="PeerJ">
        <title>Extensive microbial diversity within the chicken gut microbiome revealed by metagenomics and culture.</title>
        <authorList>
            <person name="Gilroy R."/>
            <person name="Ravi A."/>
            <person name="Getino M."/>
            <person name="Pursley I."/>
            <person name="Horton D.L."/>
            <person name="Alikhan N.F."/>
            <person name="Baker D."/>
            <person name="Gharbi K."/>
            <person name="Hall N."/>
            <person name="Watson M."/>
            <person name="Adriaenssens E.M."/>
            <person name="Foster-Nyarko E."/>
            <person name="Jarju S."/>
            <person name="Secka A."/>
            <person name="Antonio M."/>
            <person name="Oren A."/>
            <person name="Chaudhuri R.R."/>
            <person name="La Ragione R."/>
            <person name="Hildebrand F."/>
            <person name="Pallen M.J."/>
        </authorList>
    </citation>
    <scope>NUCLEOTIDE SEQUENCE</scope>
    <source>
        <strain evidence="10">ChiHcolR34-3080</strain>
    </source>
</reference>
<evidence type="ECO:0000313" key="10">
    <source>
        <dbReference type="EMBL" id="HIW08663.1"/>
    </source>
</evidence>
<proteinExistence type="inferred from homology"/>
<feature type="transmembrane region" description="Helical" evidence="8">
    <location>
        <begin position="68"/>
        <end position="97"/>
    </location>
</feature>
<dbReference type="SUPFAM" id="SSF161098">
    <property type="entry name" value="MetI-like"/>
    <property type="match status" value="1"/>
</dbReference>
<dbReference type="AlphaFoldDB" id="A0A9D1Q920"/>
<dbReference type="InterPro" id="IPR035906">
    <property type="entry name" value="MetI-like_sf"/>
</dbReference>
<accession>A0A9D1Q920</accession>
<feature type="domain" description="ABC transmembrane type-1" evidence="9">
    <location>
        <begin position="72"/>
        <end position="278"/>
    </location>
</feature>
<evidence type="ECO:0000256" key="1">
    <source>
        <dbReference type="ARBA" id="ARBA00004651"/>
    </source>
</evidence>
<dbReference type="Gene3D" id="1.10.3720.10">
    <property type="entry name" value="MetI-like"/>
    <property type="match status" value="1"/>
</dbReference>
<organism evidence="10 11">
    <name type="scientific">Candidatus Faecalibacterium intestinigallinarum</name>
    <dbReference type="NCBI Taxonomy" id="2838581"/>
    <lineage>
        <taxon>Bacteria</taxon>
        <taxon>Bacillati</taxon>
        <taxon>Bacillota</taxon>
        <taxon>Clostridia</taxon>
        <taxon>Eubacteriales</taxon>
        <taxon>Oscillospiraceae</taxon>
        <taxon>Faecalibacterium</taxon>
    </lineage>
</organism>
<dbReference type="CDD" id="cd06261">
    <property type="entry name" value="TM_PBP2"/>
    <property type="match status" value="1"/>
</dbReference>
<evidence type="ECO:0000259" key="9">
    <source>
        <dbReference type="PROSITE" id="PS50928"/>
    </source>
</evidence>
<evidence type="ECO:0000256" key="5">
    <source>
        <dbReference type="ARBA" id="ARBA00022692"/>
    </source>
</evidence>
<dbReference type="NCBIfam" id="TIGR00974">
    <property type="entry name" value="3a0107s02c"/>
    <property type="match status" value="1"/>
</dbReference>
<dbReference type="PROSITE" id="PS50928">
    <property type="entry name" value="ABC_TM1"/>
    <property type="match status" value="1"/>
</dbReference>
<evidence type="ECO:0000256" key="4">
    <source>
        <dbReference type="ARBA" id="ARBA00022475"/>
    </source>
</evidence>
<feature type="transmembrane region" description="Helical" evidence="8">
    <location>
        <begin position="259"/>
        <end position="278"/>
    </location>
</feature>
<dbReference type="Pfam" id="PF00528">
    <property type="entry name" value="BPD_transp_1"/>
    <property type="match status" value="1"/>
</dbReference>
<comment type="similarity">
    <text evidence="2 8">Belongs to the binding-protein-dependent transport system permease family. CysTW subfamily.</text>
</comment>
<keyword evidence="3" id="KW-0813">Transport</keyword>
<dbReference type="EMBL" id="DXHQ01000054">
    <property type="protein sequence ID" value="HIW08663.1"/>
    <property type="molecule type" value="Genomic_DNA"/>
</dbReference>
<evidence type="ECO:0000256" key="7">
    <source>
        <dbReference type="ARBA" id="ARBA00023136"/>
    </source>
</evidence>
<keyword evidence="6 8" id="KW-1133">Transmembrane helix</keyword>
<feature type="transmembrane region" description="Helical" evidence="8">
    <location>
        <begin position="216"/>
        <end position="239"/>
    </location>
</feature>
<dbReference type="InterPro" id="IPR000515">
    <property type="entry name" value="MetI-like"/>
</dbReference>
<protein>
    <recommendedName>
        <fullName evidence="8">Phosphate transport system permease protein PstA</fullName>
    </recommendedName>
</protein>
<evidence type="ECO:0000256" key="8">
    <source>
        <dbReference type="RuleBase" id="RU363043"/>
    </source>
</evidence>
<dbReference type="GO" id="GO:0035435">
    <property type="term" value="P:phosphate ion transmembrane transport"/>
    <property type="evidence" value="ECO:0007669"/>
    <property type="project" value="InterPro"/>
</dbReference>
<evidence type="ECO:0000313" key="11">
    <source>
        <dbReference type="Proteomes" id="UP000823933"/>
    </source>
</evidence>
<keyword evidence="4 8" id="KW-1003">Cell membrane</keyword>
<dbReference type="GO" id="GO:0005315">
    <property type="term" value="F:phosphate transmembrane transporter activity"/>
    <property type="evidence" value="ECO:0007669"/>
    <property type="project" value="InterPro"/>
</dbReference>